<name>A0A2Z5JR33_STRAR</name>
<dbReference type="Proteomes" id="UP000252698">
    <property type="component" value="Chromosome"/>
</dbReference>
<evidence type="ECO:0000313" key="1">
    <source>
        <dbReference type="EMBL" id="AXE81885.1"/>
    </source>
</evidence>
<gene>
    <name evidence="1" type="ORF">C5746_38715</name>
</gene>
<protein>
    <submittedName>
        <fullName evidence="1">Uncharacterized protein</fullName>
    </submittedName>
</protein>
<reference evidence="1 2" key="1">
    <citation type="journal article" date="2018" name="Front. Microbiol.">
        <title>Genome Sequencing of Streptomyces atratus SCSIOZH16 and Activation Production of Nocardamine via Metabolic Engineering.</title>
        <authorList>
            <person name="Li Y."/>
            <person name="Zhang C."/>
            <person name="Liu C."/>
            <person name="Ju J."/>
            <person name="Ma J."/>
        </authorList>
    </citation>
    <scope>NUCLEOTIDE SEQUENCE [LARGE SCALE GENOMIC DNA]</scope>
    <source>
        <strain evidence="1 2">SCSIO_ZH16</strain>
    </source>
</reference>
<proteinExistence type="predicted"/>
<dbReference type="KEGG" id="sata:C5746_38715"/>
<dbReference type="AlphaFoldDB" id="A0A2Z5JR33"/>
<sequence length="164" mass="16546">MAGGAAGVAVVIVVASLHQAGDVEQPAVECASGQIRQCLAEEYVEVADDLHLLVAAPRAFPARLDGDGLAAVGEALQVHPVSGHEGDGGGPGGGAAGRAVAAAAWEEGARTGARAAMRAPVAMSAAGRSRGCIGGLFEKVRAWSARFGSRLRLPRPVCHLLRVP</sequence>
<evidence type="ECO:0000313" key="2">
    <source>
        <dbReference type="Proteomes" id="UP000252698"/>
    </source>
</evidence>
<accession>A0A2Z5JR33</accession>
<organism evidence="1 2">
    <name type="scientific">Streptomyces atratus</name>
    <dbReference type="NCBI Taxonomy" id="1893"/>
    <lineage>
        <taxon>Bacteria</taxon>
        <taxon>Bacillati</taxon>
        <taxon>Actinomycetota</taxon>
        <taxon>Actinomycetes</taxon>
        <taxon>Kitasatosporales</taxon>
        <taxon>Streptomycetaceae</taxon>
        <taxon>Streptomyces</taxon>
    </lineage>
</organism>
<dbReference type="EMBL" id="CP027306">
    <property type="protein sequence ID" value="AXE81885.1"/>
    <property type="molecule type" value="Genomic_DNA"/>
</dbReference>